<dbReference type="STRING" id="4795.A0A225V1E8"/>
<dbReference type="InterPro" id="IPR013103">
    <property type="entry name" value="RVT_2"/>
</dbReference>
<evidence type="ECO:0000259" key="3">
    <source>
        <dbReference type="Pfam" id="PF25597"/>
    </source>
</evidence>
<accession>A0A225V1E8</accession>
<dbReference type="EMBL" id="NBNE01008792">
    <property type="protein sequence ID" value="OWY99102.1"/>
    <property type="molecule type" value="Genomic_DNA"/>
</dbReference>
<name>A0A225V1E8_9STRA</name>
<dbReference type="Pfam" id="PF07727">
    <property type="entry name" value="RVT_2"/>
    <property type="match status" value="1"/>
</dbReference>
<dbReference type="Proteomes" id="UP000198211">
    <property type="component" value="Unassembled WGS sequence"/>
</dbReference>
<dbReference type="InterPro" id="IPR057670">
    <property type="entry name" value="SH3_retrovirus"/>
</dbReference>
<dbReference type="AlphaFoldDB" id="A0A225V1E8"/>
<protein>
    <submittedName>
        <fullName evidence="4">Integrase, catalytic core protein</fullName>
    </submittedName>
</protein>
<proteinExistence type="predicted"/>
<sequence>MYMTYVQKRTPMSRFGYRTPYEMVYGNHPTKDKKLSARAVKCRFLGISDETKGYRLWDIYNNKHILSRDVLFDTNNHLARPTKLSQLNLPRESHPQKKKPKHLPRMSTDAVGAEEPNKAVTPAVGVKKRRRAELVEAPPIREPWSRREAKKPKRYQDYQCFQLKQALELEYDSLIDNGTWRLVRLPSGRKALPSHWVLVVKYNADGSVERFKARPVAHGNHPEYGVDCDEVYAPVARFESLRLVLAIGTVLDCHIHQMDVHTASHPT</sequence>
<reference evidence="5" key="1">
    <citation type="submission" date="2017-03" db="EMBL/GenBank/DDBJ databases">
        <title>Phytopthora megakarya and P. palmivora, two closely related causual agents of cacao black pod achieved similar genome size and gene model numbers by different mechanisms.</title>
        <authorList>
            <person name="Ali S."/>
            <person name="Shao J."/>
            <person name="Larry D.J."/>
            <person name="Kronmiller B."/>
            <person name="Shen D."/>
            <person name="Strem M.D."/>
            <person name="Melnick R.L."/>
            <person name="Guiltinan M.J."/>
            <person name="Tyler B.M."/>
            <person name="Meinhardt L.W."/>
            <person name="Bailey B.A."/>
        </authorList>
    </citation>
    <scope>NUCLEOTIDE SEQUENCE [LARGE SCALE GENOMIC DNA]</scope>
    <source>
        <strain evidence="5">zdho120</strain>
    </source>
</reference>
<dbReference type="OrthoDB" id="7611807at2759"/>
<comment type="caution">
    <text evidence="4">The sequence shown here is derived from an EMBL/GenBank/DDBJ whole genome shotgun (WGS) entry which is preliminary data.</text>
</comment>
<organism evidence="4 5">
    <name type="scientific">Phytophthora megakarya</name>
    <dbReference type="NCBI Taxonomy" id="4795"/>
    <lineage>
        <taxon>Eukaryota</taxon>
        <taxon>Sar</taxon>
        <taxon>Stramenopiles</taxon>
        <taxon>Oomycota</taxon>
        <taxon>Peronosporomycetes</taxon>
        <taxon>Peronosporales</taxon>
        <taxon>Peronosporaceae</taxon>
        <taxon>Phytophthora</taxon>
    </lineage>
</organism>
<evidence type="ECO:0000259" key="2">
    <source>
        <dbReference type="Pfam" id="PF07727"/>
    </source>
</evidence>
<evidence type="ECO:0000313" key="5">
    <source>
        <dbReference type="Proteomes" id="UP000198211"/>
    </source>
</evidence>
<feature type="domain" description="Retroviral polymerase SH3-like" evidence="3">
    <location>
        <begin position="28"/>
        <end position="77"/>
    </location>
</feature>
<keyword evidence="5" id="KW-1185">Reference proteome</keyword>
<feature type="domain" description="Reverse transcriptase Ty1/copia-type" evidence="2">
    <location>
        <begin position="177"/>
        <end position="263"/>
    </location>
</feature>
<dbReference type="Pfam" id="PF25597">
    <property type="entry name" value="SH3_retrovirus"/>
    <property type="match status" value="1"/>
</dbReference>
<evidence type="ECO:0000256" key="1">
    <source>
        <dbReference type="SAM" id="MobiDB-lite"/>
    </source>
</evidence>
<feature type="region of interest" description="Disordered" evidence="1">
    <location>
        <begin position="82"/>
        <end position="117"/>
    </location>
</feature>
<evidence type="ECO:0000313" key="4">
    <source>
        <dbReference type="EMBL" id="OWY99102.1"/>
    </source>
</evidence>
<gene>
    <name evidence="4" type="ORF">PHMEG_00029964</name>
</gene>